<comment type="caution">
    <text evidence="2">The sequence shown here is derived from an EMBL/GenBank/DDBJ whole genome shotgun (WGS) entry which is preliminary data.</text>
</comment>
<dbReference type="PANTHER" id="PTHR13369">
    <property type="match status" value="1"/>
</dbReference>
<gene>
    <name evidence="2" type="ORF">ESB00_09810</name>
</gene>
<dbReference type="InterPro" id="IPR025714">
    <property type="entry name" value="Methyltranfer_dom"/>
</dbReference>
<dbReference type="EMBL" id="SDHX01000001">
    <property type="protein sequence ID" value="RXK56146.1"/>
    <property type="molecule type" value="Genomic_DNA"/>
</dbReference>
<evidence type="ECO:0000259" key="1">
    <source>
        <dbReference type="Pfam" id="PF13679"/>
    </source>
</evidence>
<dbReference type="SUPFAM" id="SSF53335">
    <property type="entry name" value="S-adenosyl-L-methionine-dependent methyltransferases"/>
    <property type="match status" value="1"/>
</dbReference>
<feature type="domain" description="Methyltransferase" evidence="1">
    <location>
        <begin position="158"/>
        <end position="295"/>
    </location>
</feature>
<reference evidence="2 3" key="1">
    <citation type="submission" date="2019-01" db="EMBL/GenBank/DDBJ databases">
        <title>Lacunisphaera sp. strain TWA-58.</title>
        <authorList>
            <person name="Chen W.-M."/>
        </authorList>
    </citation>
    <scope>NUCLEOTIDE SEQUENCE [LARGE SCALE GENOMIC DNA]</scope>
    <source>
        <strain evidence="2 3">TWA-58</strain>
    </source>
</reference>
<sequence>MTVTPQEDFATRLDASVRDGTLARLTLGKPRGGDPTLQKIIIRPVTLKAGPHLSFVYRHDTRDITKNLPPAEAVREITRLVGTEFHSAHLDTTQQGVQLEFNKKGEPRLHLGRAAAPFPTDTAHDRAKPRLLTAEAQSWLHALGVTNAAGVVRDGLADKHRQIHKFTEILSHLVAEAPLTEDRPIEITDMGCGKGYLTFATHDYFDLVLKRSARVCGVEARPELVTLCNKIAHDTGRPKLSFVGGTIQNAELPDPDVLIALHACDTATDDALTRGIKAGATLIVVSPCCQKELRPQLKAAPVLAPALRHGIWQERHAEFVTDALRALLLEWAGYDTKVFEFISTEHTAKNLMIAATKRPGLARDDAAATKIRELAAFYGITSQSLARQLGFSLNHG</sequence>
<protein>
    <submittedName>
        <fullName evidence="2">SAM-dependent methyltransferase</fullName>
    </submittedName>
</protein>
<keyword evidence="2" id="KW-0808">Transferase</keyword>
<dbReference type="OrthoDB" id="5502211at2"/>
<dbReference type="InterPro" id="IPR029063">
    <property type="entry name" value="SAM-dependent_MTases_sf"/>
</dbReference>
<name>A0A4Q1CB58_9BACT</name>
<dbReference type="Gene3D" id="3.40.50.150">
    <property type="entry name" value="Vaccinia Virus protein VP39"/>
    <property type="match status" value="1"/>
</dbReference>
<dbReference type="PANTHER" id="PTHR13369:SF3">
    <property type="entry name" value="METHYLTRANSFERASE DOMAIN-CONTAINING PROTEIN"/>
    <property type="match status" value="1"/>
</dbReference>
<dbReference type="Proteomes" id="UP000290218">
    <property type="component" value="Unassembled WGS sequence"/>
</dbReference>
<dbReference type="GO" id="GO:0008168">
    <property type="term" value="F:methyltransferase activity"/>
    <property type="evidence" value="ECO:0007669"/>
    <property type="project" value="UniProtKB-KW"/>
</dbReference>
<dbReference type="GO" id="GO:0005737">
    <property type="term" value="C:cytoplasm"/>
    <property type="evidence" value="ECO:0007669"/>
    <property type="project" value="TreeGrafter"/>
</dbReference>
<proteinExistence type="predicted"/>
<dbReference type="Pfam" id="PF13679">
    <property type="entry name" value="Methyltransf_32"/>
    <property type="match status" value="1"/>
</dbReference>
<organism evidence="2 3">
    <name type="scientific">Oleiharenicola lentus</name>
    <dbReference type="NCBI Taxonomy" id="2508720"/>
    <lineage>
        <taxon>Bacteria</taxon>
        <taxon>Pseudomonadati</taxon>
        <taxon>Verrucomicrobiota</taxon>
        <taxon>Opitutia</taxon>
        <taxon>Opitutales</taxon>
        <taxon>Opitutaceae</taxon>
        <taxon>Oleiharenicola</taxon>
    </lineage>
</organism>
<dbReference type="AlphaFoldDB" id="A0A4Q1CB58"/>
<keyword evidence="3" id="KW-1185">Reference proteome</keyword>
<dbReference type="GO" id="GO:0032259">
    <property type="term" value="P:methylation"/>
    <property type="evidence" value="ECO:0007669"/>
    <property type="project" value="UniProtKB-KW"/>
</dbReference>
<accession>A0A4Q1CB58</accession>
<dbReference type="RefSeq" id="WP_129047512.1">
    <property type="nucleotide sequence ID" value="NZ_SDHX01000001.1"/>
</dbReference>
<evidence type="ECO:0000313" key="2">
    <source>
        <dbReference type="EMBL" id="RXK56146.1"/>
    </source>
</evidence>
<evidence type="ECO:0000313" key="3">
    <source>
        <dbReference type="Proteomes" id="UP000290218"/>
    </source>
</evidence>
<keyword evidence="2" id="KW-0489">Methyltransferase</keyword>